<dbReference type="AlphaFoldDB" id="A0A377GDF6"/>
<name>A0A377GDF6_9GAMM</name>
<dbReference type="CDD" id="cd02440">
    <property type="entry name" value="AdoMet_MTases"/>
    <property type="match status" value="1"/>
</dbReference>
<protein>
    <submittedName>
        <fullName evidence="1">Spermidine synthase</fullName>
    </submittedName>
</protein>
<dbReference type="Proteomes" id="UP000254554">
    <property type="component" value="Unassembled WGS sequence"/>
</dbReference>
<dbReference type="STRING" id="1094715.GCA_000236165_02929"/>
<dbReference type="OrthoDB" id="9761985at2"/>
<dbReference type="RefSeq" id="WP_010654963.1">
    <property type="nucleotide sequence ID" value="NZ_JAPHOO010000002.1"/>
</dbReference>
<dbReference type="InterPro" id="IPR029063">
    <property type="entry name" value="SAM-dependent_MTases_sf"/>
</dbReference>
<keyword evidence="2" id="KW-1185">Reference proteome</keyword>
<evidence type="ECO:0000313" key="2">
    <source>
        <dbReference type="Proteomes" id="UP000254554"/>
    </source>
</evidence>
<reference evidence="1 2" key="1">
    <citation type="submission" date="2018-06" db="EMBL/GenBank/DDBJ databases">
        <authorList>
            <consortium name="Pathogen Informatics"/>
            <person name="Doyle S."/>
        </authorList>
    </citation>
    <scope>NUCLEOTIDE SEQUENCE [LARGE SCALE GENOMIC DNA]</scope>
    <source>
        <strain evidence="1 2">NCTC11370</strain>
    </source>
</reference>
<accession>A0A377GDF6</accession>
<gene>
    <name evidence="1" type="ORF">NCTC11370_02944</name>
</gene>
<dbReference type="SUPFAM" id="SSF53335">
    <property type="entry name" value="S-adenosyl-L-methionine-dependent methyltransferases"/>
    <property type="match status" value="1"/>
</dbReference>
<sequence>MSFKNNADKDFFGNNIVYRTMDSWGEIFVIDRGSIRALNFDPVYDQTGIYLQYPHIPVHEYTRVMLLVLAFINPGHITLLGLGGGSLMHCLHFLLPECFLFCIELRKKVYEVAMNFFQLPKNEHIEVLIANAQIALKFQKSASTQVIFSDMYLDYGMESFQVQQEFIEHSHRILDDTGWLVINFHELPESDSTFIQSLQDYFSVLFICPTVSDNYILFASKSPLQEEFSAQYQKKLTVLENRLHIKLQRLFKKIKPYGKEIKEDNDYLNCKTDLQ</sequence>
<evidence type="ECO:0000313" key="1">
    <source>
        <dbReference type="EMBL" id="STO22842.1"/>
    </source>
</evidence>
<proteinExistence type="predicted"/>
<dbReference type="EMBL" id="UGGT01000001">
    <property type="protein sequence ID" value="STO22842.1"/>
    <property type="molecule type" value="Genomic_DNA"/>
</dbReference>
<dbReference type="Gene3D" id="3.40.50.150">
    <property type="entry name" value="Vaccinia Virus protein VP39"/>
    <property type="match status" value="1"/>
</dbReference>
<organism evidence="1 2">
    <name type="scientific">Fluoribacter dumoffii</name>
    <dbReference type="NCBI Taxonomy" id="463"/>
    <lineage>
        <taxon>Bacteria</taxon>
        <taxon>Pseudomonadati</taxon>
        <taxon>Pseudomonadota</taxon>
        <taxon>Gammaproteobacteria</taxon>
        <taxon>Legionellales</taxon>
        <taxon>Legionellaceae</taxon>
        <taxon>Fluoribacter</taxon>
    </lineage>
</organism>
<dbReference type="GeneID" id="93293832"/>